<accession>A0A7S3CWN7</accession>
<gene>
    <name evidence="2" type="ORF">PBIL07802_LOCUS707</name>
</gene>
<evidence type="ECO:0000256" key="1">
    <source>
        <dbReference type="ARBA" id="ARBA00022801"/>
    </source>
</evidence>
<organism evidence="2">
    <name type="scientific">Palpitomonas bilix</name>
    <dbReference type="NCBI Taxonomy" id="652834"/>
    <lineage>
        <taxon>Eukaryota</taxon>
        <taxon>Eukaryota incertae sedis</taxon>
    </lineage>
</organism>
<sequence>MWIKRLLVSASGETLSDETVKCIHPGLFLSAAALGREEFSNLSDLNDVAATLRQHSTAGHILYPPVDRWAPDWVQQEVLEAVPNIEAVMSSPEFKHAFCLFAPQCAEAAAFVQERLPL</sequence>
<dbReference type="GO" id="GO:0016298">
    <property type="term" value="F:lipase activity"/>
    <property type="evidence" value="ECO:0007669"/>
    <property type="project" value="InterPro"/>
</dbReference>
<dbReference type="PANTHER" id="PTHR13390:SF0">
    <property type="entry name" value="LIPID DROPLET-ASSOCIATED HYDROLASE"/>
    <property type="match status" value="1"/>
</dbReference>
<dbReference type="PANTHER" id="PTHR13390">
    <property type="entry name" value="LIPASE"/>
    <property type="match status" value="1"/>
</dbReference>
<dbReference type="AlphaFoldDB" id="A0A7S3CWN7"/>
<keyword evidence="1" id="KW-0378">Hydrolase</keyword>
<proteinExistence type="predicted"/>
<name>A0A7S3CWN7_9EUKA</name>
<dbReference type="EMBL" id="HBIB01001014">
    <property type="protein sequence ID" value="CAE0238564.1"/>
    <property type="molecule type" value="Transcribed_RNA"/>
</dbReference>
<dbReference type="InterPro" id="IPR019363">
    <property type="entry name" value="LDAH"/>
</dbReference>
<evidence type="ECO:0000313" key="2">
    <source>
        <dbReference type="EMBL" id="CAE0238564.1"/>
    </source>
</evidence>
<reference evidence="2" key="1">
    <citation type="submission" date="2021-01" db="EMBL/GenBank/DDBJ databases">
        <authorList>
            <person name="Corre E."/>
            <person name="Pelletier E."/>
            <person name="Niang G."/>
            <person name="Scheremetjew M."/>
            <person name="Finn R."/>
            <person name="Kale V."/>
            <person name="Holt S."/>
            <person name="Cochrane G."/>
            <person name="Meng A."/>
            <person name="Brown T."/>
            <person name="Cohen L."/>
        </authorList>
    </citation>
    <scope>NUCLEOTIDE SEQUENCE</scope>
    <source>
        <strain evidence="2">NIES-2562</strain>
    </source>
</reference>
<dbReference type="Pfam" id="PF10230">
    <property type="entry name" value="LIDHydrolase"/>
    <property type="match status" value="1"/>
</dbReference>
<dbReference type="GO" id="GO:0005811">
    <property type="term" value="C:lipid droplet"/>
    <property type="evidence" value="ECO:0007669"/>
    <property type="project" value="InterPro"/>
</dbReference>
<protein>
    <submittedName>
        <fullName evidence="2">Uncharacterized protein</fullName>
    </submittedName>
</protein>
<dbReference type="GO" id="GO:0019915">
    <property type="term" value="P:lipid storage"/>
    <property type="evidence" value="ECO:0007669"/>
    <property type="project" value="InterPro"/>
</dbReference>